<feature type="transmembrane region" description="Helical" evidence="7">
    <location>
        <begin position="122"/>
        <end position="145"/>
    </location>
</feature>
<comment type="subcellular location">
    <subcellularLocation>
        <location evidence="1">Membrane</location>
        <topology evidence="1">Multi-pass membrane protein</topology>
    </subcellularLocation>
</comment>
<accession>A0A1L3MR74</accession>
<dbReference type="OrthoDB" id="3238334at2"/>
<feature type="transmembrane region" description="Helical" evidence="7">
    <location>
        <begin position="198"/>
        <end position="215"/>
    </location>
</feature>
<feature type="transmembrane region" description="Helical" evidence="7">
    <location>
        <begin position="284"/>
        <end position="303"/>
    </location>
</feature>
<feature type="transmembrane region" description="Helical" evidence="7">
    <location>
        <begin position="61"/>
        <end position="84"/>
    </location>
</feature>
<dbReference type="STRING" id="1547283.A9C19_08810"/>
<evidence type="ECO:0000313" key="9">
    <source>
        <dbReference type="Proteomes" id="UP000181936"/>
    </source>
</evidence>
<dbReference type="GO" id="GO:0016020">
    <property type="term" value="C:membrane"/>
    <property type="evidence" value="ECO:0007669"/>
    <property type="project" value="UniProtKB-SubCell"/>
</dbReference>
<dbReference type="Proteomes" id="UP000181936">
    <property type="component" value="Chromosome"/>
</dbReference>
<keyword evidence="6 7" id="KW-0472">Membrane</keyword>
<dbReference type="PANTHER" id="PTHR36838">
    <property type="entry name" value="AUXIN EFFLUX CARRIER FAMILY PROTEIN"/>
    <property type="match status" value="1"/>
</dbReference>
<evidence type="ECO:0000256" key="6">
    <source>
        <dbReference type="ARBA" id="ARBA00023136"/>
    </source>
</evidence>
<feature type="transmembrane region" description="Helical" evidence="7">
    <location>
        <begin position="96"/>
        <end position="116"/>
    </location>
</feature>
<dbReference type="InterPro" id="IPR004776">
    <property type="entry name" value="Mem_transp_PIN-like"/>
</dbReference>
<feature type="transmembrane region" description="Helical" evidence="7">
    <location>
        <begin position="6"/>
        <end position="22"/>
    </location>
</feature>
<feature type="transmembrane region" description="Helical" evidence="7">
    <location>
        <begin position="251"/>
        <end position="272"/>
    </location>
</feature>
<evidence type="ECO:0000256" key="3">
    <source>
        <dbReference type="ARBA" id="ARBA00022475"/>
    </source>
</evidence>
<feature type="transmembrane region" description="Helical" evidence="7">
    <location>
        <begin position="166"/>
        <end position="186"/>
    </location>
</feature>
<evidence type="ECO:0000256" key="7">
    <source>
        <dbReference type="SAM" id="Phobius"/>
    </source>
</evidence>
<keyword evidence="3" id="KW-1003">Cell membrane</keyword>
<feature type="transmembrane region" description="Helical" evidence="7">
    <location>
        <begin position="227"/>
        <end position="245"/>
    </location>
</feature>
<dbReference type="KEGG" id="bwh:A9C19_08810"/>
<protein>
    <submittedName>
        <fullName evidence="8">Malonate transporter</fullName>
    </submittedName>
</protein>
<name>A0A1L3MR74_9BACI</name>
<organism evidence="8 9">
    <name type="scientific">Bacillus weihaiensis</name>
    <dbReference type="NCBI Taxonomy" id="1547283"/>
    <lineage>
        <taxon>Bacteria</taxon>
        <taxon>Bacillati</taxon>
        <taxon>Bacillota</taxon>
        <taxon>Bacilli</taxon>
        <taxon>Bacillales</taxon>
        <taxon>Bacillaceae</taxon>
        <taxon>Bacillus</taxon>
    </lineage>
</organism>
<evidence type="ECO:0000256" key="4">
    <source>
        <dbReference type="ARBA" id="ARBA00022692"/>
    </source>
</evidence>
<evidence type="ECO:0000256" key="5">
    <source>
        <dbReference type="ARBA" id="ARBA00022989"/>
    </source>
</evidence>
<feature type="transmembrane region" description="Helical" evidence="7">
    <location>
        <begin position="34"/>
        <end position="55"/>
    </location>
</feature>
<keyword evidence="9" id="KW-1185">Reference proteome</keyword>
<dbReference type="Pfam" id="PF03547">
    <property type="entry name" value="Mem_trans"/>
    <property type="match status" value="1"/>
</dbReference>
<evidence type="ECO:0000256" key="2">
    <source>
        <dbReference type="ARBA" id="ARBA00022448"/>
    </source>
</evidence>
<dbReference type="RefSeq" id="WP_072579632.1">
    <property type="nucleotide sequence ID" value="NZ_CP016020.1"/>
</dbReference>
<keyword evidence="4 7" id="KW-0812">Transmembrane</keyword>
<evidence type="ECO:0000313" key="8">
    <source>
        <dbReference type="EMBL" id="APH04838.1"/>
    </source>
</evidence>
<keyword evidence="5 7" id="KW-1133">Transmembrane helix</keyword>
<sequence>MESFNLQFLYCIMIIAIGYGLKRSNLIKEKDGEGLSRLLFNLTLPCLLIVTFNGITIQSSLIVLIIAGFVYGLIIASVGFLFFRKSPRKIKGMVRMMLPGLNIGLFAYPLVEVIFGHEGITYFAMFDVGNAFIIFGLSYFIASFYSEVEEVKLEAKTILVKMSKSVPLMTYLLVLILSIIGIRLPQPIIDVSEIISKANMPLSLLLLGIFLTFTFEKKNLKLMGHYLIVRYAVALAFGLACYLLLPFNEMVRLTIVLGVLLPASVSVLTYSVEFKYDKRFVGTLSNLTMVISFLLLWGAANFLL</sequence>
<gene>
    <name evidence="8" type="ORF">A9C19_08810</name>
</gene>
<dbReference type="AlphaFoldDB" id="A0A1L3MR74"/>
<reference evidence="8 9" key="1">
    <citation type="journal article" date="2016" name="Sci. Rep.">
        <title>Complete genome sequence and transcriptomic analysis of a novel marine strain Bacillus weihaiensis reveals the mechanism of brown algae degradation.</title>
        <authorList>
            <person name="Zhu Y."/>
            <person name="Chen P."/>
            <person name="Bao Y."/>
            <person name="Men Y."/>
            <person name="Zeng Y."/>
            <person name="Yang J."/>
            <person name="Sun J."/>
            <person name="Sun Y."/>
        </authorList>
    </citation>
    <scope>NUCLEOTIDE SEQUENCE [LARGE SCALE GENOMIC DNA]</scope>
    <source>
        <strain evidence="8 9">Alg07</strain>
    </source>
</reference>
<keyword evidence="2" id="KW-0813">Transport</keyword>
<dbReference type="EMBL" id="CP016020">
    <property type="protein sequence ID" value="APH04838.1"/>
    <property type="molecule type" value="Genomic_DNA"/>
</dbReference>
<dbReference type="PANTHER" id="PTHR36838:SF3">
    <property type="entry name" value="TRANSPORTER AUXIN EFFLUX CARRIER EC FAMILY"/>
    <property type="match status" value="1"/>
</dbReference>
<dbReference type="GO" id="GO:0055085">
    <property type="term" value="P:transmembrane transport"/>
    <property type="evidence" value="ECO:0007669"/>
    <property type="project" value="InterPro"/>
</dbReference>
<evidence type="ECO:0000256" key="1">
    <source>
        <dbReference type="ARBA" id="ARBA00004141"/>
    </source>
</evidence>
<proteinExistence type="predicted"/>